<dbReference type="NCBIfam" id="TIGR00055">
    <property type="entry name" value="uppS"/>
    <property type="match status" value="1"/>
</dbReference>
<gene>
    <name evidence="3" type="ORF">MNBD_GAMMA22-702</name>
</gene>
<dbReference type="NCBIfam" id="NF011405">
    <property type="entry name" value="PRK14830.1"/>
    <property type="match status" value="1"/>
</dbReference>
<dbReference type="InterPro" id="IPR001441">
    <property type="entry name" value="UPP_synth-like"/>
</dbReference>
<dbReference type="GO" id="GO:0005829">
    <property type="term" value="C:cytosol"/>
    <property type="evidence" value="ECO:0007669"/>
    <property type="project" value="TreeGrafter"/>
</dbReference>
<dbReference type="FunFam" id="3.40.1180.10:FF:000001">
    <property type="entry name" value="(2E,6E)-farnesyl-diphosphate-specific ditrans,polycis-undecaprenyl-diphosphate synthase"/>
    <property type="match status" value="1"/>
</dbReference>
<dbReference type="EMBL" id="UOFS01000013">
    <property type="protein sequence ID" value="VAW93371.1"/>
    <property type="molecule type" value="Genomic_DNA"/>
</dbReference>
<accession>A0A3B0ZNW3</accession>
<proteinExistence type="inferred from homology"/>
<keyword evidence="2 3" id="KW-0808">Transferase</keyword>
<dbReference type="SUPFAM" id="SSF64005">
    <property type="entry name" value="Undecaprenyl diphosphate synthase"/>
    <property type="match status" value="1"/>
</dbReference>
<dbReference type="Pfam" id="PF01255">
    <property type="entry name" value="Prenyltransf"/>
    <property type="match status" value="1"/>
</dbReference>
<dbReference type="HAMAP" id="MF_01139">
    <property type="entry name" value="ISPT"/>
    <property type="match status" value="1"/>
</dbReference>
<dbReference type="AlphaFoldDB" id="A0A3B0ZNW3"/>
<comment type="cofactor">
    <cofactor evidence="1">
        <name>Mg(2+)</name>
        <dbReference type="ChEBI" id="CHEBI:18420"/>
    </cofactor>
</comment>
<dbReference type="PROSITE" id="PS01066">
    <property type="entry name" value="UPP_SYNTHASE"/>
    <property type="match status" value="1"/>
</dbReference>
<dbReference type="GO" id="GO:0008834">
    <property type="term" value="F:ditrans,polycis-undecaprenyl-diphosphate synthase [(2E,6E)-farnesyl-diphosphate specific] activity"/>
    <property type="evidence" value="ECO:0007669"/>
    <property type="project" value="UniProtKB-EC"/>
</dbReference>
<evidence type="ECO:0000256" key="2">
    <source>
        <dbReference type="ARBA" id="ARBA00022679"/>
    </source>
</evidence>
<name>A0A3B0ZNW3_9ZZZZ</name>
<organism evidence="3">
    <name type="scientific">hydrothermal vent metagenome</name>
    <dbReference type="NCBI Taxonomy" id="652676"/>
    <lineage>
        <taxon>unclassified sequences</taxon>
        <taxon>metagenomes</taxon>
        <taxon>ecological metagenomes</taxon>
    </lineage>
</organism>
<dbReference type="InterPro" id="IPR018520">
    <property type="entry name" value="UPP_synth-like_CS"/>
</dbReference>
<dbReference type="CDD" id="cd00475">
    <property type="entry name" value="Cis_IPPS"/>
    <property type="match status" value="1"/>
</dbReference>
<dbReference type="InterPro" id="IPR036424">
    <property type="entry name" value="UPP_synth-like_sf"/>
</dbReference>
<protein>
    <submittedName>
        <fullName evidence="3">Undecaprenyl diphosphate synthase</fullName>
        <ecNumber evidence="3">2.5.1.31</ecNumber>
    </submittedName>
</protein>
<dbReference type="Gene3D" id="3.40.1180.10">
    <property type="entry name" value="Decaprenyl diphosphate synthase-like"/>
    <property type="match status" value="1"/>
</dbReference>
<sequence length="257" mass="29376">MTNISHSENNNNIVHGDYPKHIAIIMDGNGRWARKRLLPRVAGHKSGVKVVRNIVQYCAKHSIGALTIFAFSSENWKRPKKEVGSLMELFFTALEKEVKSLNENNVCMQFIGDRTVFSKKLQNKISSSEQLTQSNSGLKLSVAANYGGRWDITNAAKQLVNDIEQGKLSKEDINEESLSQRMSLNLLPEPDLFIRTGGEERISNFLLWQLAYTELYFTKTLWPDFTEVEIEKAIQNYIQRQRRFGHTGEQVDQLKNA</sequence>
<evidence type="ECO:0000313" key="3">
    <source>
        <dbReference type="EMBL" id="VAW93371.1"/>
    </source>
</evidence>
<dbReference type="EC" id="2.5.1.31" evidence="3"/>
<reference evidence="3" key="1">
    <citation type="submission" date="2018-06" db="EMBL/GenBank/DDBJ databases">
        <authorList>
            <person name="Zhirakovskaya E."/>
        </authorList>
    </citation>
    <scope>NUCLEOTIDE SEQUENCE</scope>
</reference>
<dbReference type="GO" id="GO:0000287">
    <property type="term" value="F:magnesium ion binding"/>
    <property type="evidence" value="ECO:0007669"/>
    <property type="project" value="TreeGrafter"/>
</dbReference>
<dbReference type="GO" id="GO:0016094">
    <property type="term" value="P:polyprenol biosynthetic process"/>
    <property type="evidence" value="ECO:0007669"/>
    <property type="project" value="TreeGrafter"/>
</dbReference>
<dbReference type="PANTHER" id="PTHR10291">
    <property type="entry name" value="DEHYDRODOLICHYL DIPHOSPHATE SYNTHASE FAMILY MEMBER"/>
    <property type="match status" value="1"/>
</dbReference>
<evidence type="ECO:0000256" key="1">
    <source>
        <dbReference type="ARBA" id="ARBA00001946"/>
    </source>
</evidence>
<dbReference type="PANTHER" id="PTHR10291:SF0">
    <property type="entry name" value="DEHYDRODOLICHYL DIPHOSPHATE SYNTHASE 2"/>
    <property type="match status" value="1"/>
</dbReference>